<dbReference type="InterPro" id="IPR000222">
    <property type="entry name" value="PP2C_BS"/>
</dbReference>
<dbReference type="InterPro" id="IPR018247">
    <property type="entry name" value="EF_Hand_1_Ca_BS"/>
</dbReference>
<evidence type="ECO:0000256" key="9">
    <source>
        <dbReference type="ARBA" id="ARBA00023211"/>
    </source>
</evidence>
<evidence type="ECO:0000256" key="11">
    <source>
        <dbReference type="SAM" id="MobiDB-lite"/>
    </source>
</evidence>
<dbReference type="Gene3D" id="1.10.238.10">
    <property type="entry name" value="EF-hand"/>
    <property type="match status" value="4"/>
</dbReference>
<comment type="cofactor">
    <cofactor evidence="1">
        <name>Mn(2+)</name>
        <dbReference type="ChEBI" id="CHEBI:29035"/>
    </cofactor>
</comment>
<dbReference type="SMART" id="SM00331">
    <property type="entry name" value="PP2C_SIG"/>
    <property type="match status" value="1"/>
</dbReference>
<dbReference type="CDD" id="cd00051">
    <property type="entry name" value="EFh"/>
    <property type="match status" value="1"/>
</dbReference>
<feature type="domain" description="EF-hand" evidence="12">
    <location>
        <begin position="134"/>
        <end position="169"/>
    </location>
</feature>
<gene>
    <name evidence="14" type="ORF">WJX72_006570</name>
</gene>
<evidence type="ECO:0000259" key="13">
    <source>
        <dbReference type="PROSITE" id="PS51746"/>
    </source>
</evidence>
<feature type="domain" description="EF-hand" evidence="12">
    <location>
        <begin position="528"/>
        <end position="563"/>
    </location>
</feature>
<dbReference type="EMBL" id="JALJOR010000002">
    <property type="protein sequence ID" value="KAK9823944.1"/>
    <property type="molecule type" value="Genomic_DNA"/>
</dbReference>
<feature type="domain" description="EF-hand" evidence="12">
    <location>
        <begin position="726"/>
        <end position="761"/>
    </location>
</feature>
<evidence type="ECO:0000256" key="2">
    <source>
        <dbReference type="ARBA" id="ARBA00001946"/>
    </source>
</evidence>
<dbReference type="Proteomes" id="UP001489004">
    <property type="component" value="Unassembled WGS sequence"/>
</dbReference>
<feature type="domain" description="EF-hand" evidence="12">
    <location>
        <begin position="689"/>
        <end position="724"/>
    </location>
</feature>
<dbReference type="SUPFAM" id="SSF47473">
    <property type="entry name" value="EF-hand"/>
    <property type="match status" value="4"/>
</dbReference>
<evidence type="ECO:0000256" key="3">
    <source>
        <dbReference type="ARBA" id="ARBA00013081"/>
    </source>
</evidence>
<evidence type="ECO:0000256" key="4">
    <source>
        <dbReference type="ARBA" id="ARBA00022723"/>
    </source>
</evidence>
<reference evidence="14 15" key="1">
    <citation type="journal article" date="2024" name="Nat. Commun.">
        <title>Phylogenomics reveals the evolutionary origins of lichenization in chlorophyte algae.</title>
        <authorList>
            <person name="Puginier C."/>
            <person name="Libourel C."/>
            <person name="Otte J."/>
            <person name="Skaloud P."/>
            <person name="Haon M."/>
            <person name="Grisel S."/>
            <person name="Petersen M."/>
            <person name="Berrin J.G."/>
            <person name="Delaux P.M."/>
            <person name="Dal Grande F."/>
            <person name="Keller J."/>
        </authorList>
    </citation>
    <scope>NUCLEOTIDE SEQUENCE [LARGE SCALE GENOMIC DNA]</scope>
    <source>
        <strain evidence="14 15">SAG 2043</strain>
    </source>
</reference>
<evidence type="ECO:0000313" key="14">
    <source>
        <dbReference type="EMBL" id="KAK9823944.1"/>
    </source>
</evidence>
<dbReference type="Pfam" id="PF13499">
    <property type="entry name" value="EF-hand_7"/>
    <property type="match status" value="1"/>
</dbReference>
<dbReference type="GO" id="GO:0004722">
    <property type="term" value="F:protein serine/threonine phosphatase activity"/>
    <property type="evidence" value="ECO:0007669"/>
    <property type="project" value="UniProtKB-EC"/>
</dbReference>
<comment type="caution">
    <text evidence="14">The sequence shown here is derived from an EMBL/GenBank/DDBJ whole genome shotgun (WGS) entry which is preliminary data.</text>
</comment>
<dbReference type="Pfam" id="PF13405">
    <property type="entry name" value="EF-hand_6"/>
    <property type="match status" value="2"/>
</dbReference>
<dbReference type="InterPro" id="IPR011992">
    <property type="entry name" value="EF-hand-dom_pair"/>
</dbReference>
<dbReference type="InterPro" id="IPR002048">
    <property type="entry name" value="EF_hand_dom"/>
</dbReference>
<evidence type="ECO:0000256" key="8">
    <source>
        <dbReference type="ARBA" id="ARBA00022912"/>
    </source>
</evidence>
<evidence type="ECO:0000256" key="6">
    <source>
        <dbReference type="ARBA" id="ARBA00022837"/>
    </source>
</evidence>
<evidence type="ECO:0000256" key="10">
    <source>
        <dbReference type="RuleBase" id="RU003465"/>
    </source>
</evidence>
<evidence type="ECO:0000259" key="12">
    <source>
        <dbReference type="PROSITE" id="PS50222"/>
    </source>
</evidence>
<evidence type="ECO:0000313" key="15">
    <source>
        <dbReference type="Proteomes" id="UP001489004"/>
    </source>
</evidence>
<evidence type="ECO:0000256" key="1">
    <source>
        <dbReference type="ARBA" id="ARBA00001936"/>
    </source>
</evidence>
<feature type="domain" description="PPM-type phosphatase" evidence="13">
    <location>
        <begin position="1258"/>
        <end position="1560"/>
    </location>
</feature>
<feature type="compositionally biased region" description="Polar residues" evidence="11">
    <location>
        <begin position="1060"/>
        <end position="1078"/>
    </location>
</feature>
<comment type="similarity">
    <text evidence="10">Belongs to the PP2C family.</text>
</comment>
<protein>
    <recommendedName>
        <fullName evidence="3">protein-serine/threonine phosphatase</fullName>
        <ecNumber evidence="3">3.1.3.16</ecNumber>
    </recommendedName>
</protein>
<organism evidence="14 15">
    <name type="scientific">[Myrmecia] bisecta</name>
    <dbReference type="NCBI Taxonomy" id="41462"/>
    <lineage>
        <taxon>Eukaryota</taxon>
        <taxon>Viridiplantae</taxon>
        <taxon>Chlorophyta</taxon>
        <taxon>core chlorophytes</taxon>
        <taxon>Trebouxiophyceae</taxon>
        <taxon>Trebouxiales</taxon>
        <taxon>Trebouxiaceae</taxon>
        <taxon>Myrmecia</taxon>
    </lineage>
</organism>
<keyword evidence="9" id="KW-0464">Manganese</keyword>
<keyword evidence="7" id="KW-0460">Magnesium</keyword>
<dbReference type="PROSITE" id="PS00018">
    <property type="entry name" value="EF_HAND_1"/>
    <property type="match status" value="8"/>
</dbReference>
<dbReference type="PROSITE" id="PS01032">
    <property type="entry name" value="PPM_1"/>
    <property type="match status" value="1"/>
</dbReference>
<dbReference type="InterPro" id="IPR015655">
    <property type="entry name" value="PP2C"/>
</dbReference>
<dbReference type="InterPro" id="IPR001932">
    <property type="entry name" value="PPM-type_phosphatase-like_dom"/>
</dbReference>
<dbReference type="Pfam" id="PF13202">
    <property type="entry name" value="EF-hand_5"/>
    <property type="match status" value="1"/>
</dbReference>
<accession>A0AAW1QQZ5</accession>
<dbReference type="Pfam" id="PF00481">
    <property type="entry name" value="PP2C"/>
    <property type="match status" value="1"/>
</dbReference>
<keyword evidence="5 10" id="KW-0378">Hydrolase</keyword>
<proteinExistence type="inferred from homology"/>
<sequence>MKAVLERIKSFVRTDQASARRMFDGYDTQSKGYLQATEAERVRFREVFESFCQPGSSVLDPRGLTRFVQELLPSVTEPQAQLLSIALDGNGDGSVTLEEMLVAAKESRETAAHGAHDSAEMQQLLKRMADFVTKEQAEAHRVFQRFDANGSGSLEAGELRRMLHALMPSLSSQQLRHLVMHFASQAPLGDARLTFTDLLKELRVLLLRLAKEAAVGAEMFDALDARLKAERVRFREVFESFCQPGSSGLDPRGLARFVRELLPSATEPQAQMLAIALDGSGDGSVTLEEMLAAAKECRETAAHGAHESADMQQLLKMMAEFVREEQAEARRVFQRFDANGSGSLEAGELRRMLRALMPSLTSSQLRRLVMHLAAQAPLGDARLTFSDLLKQLGVLPVRLVWPGQPSSSSMADGSKSQLALASKQPFTTWELQSVVINRQTYLLDKETSVVYGDCGSHEWPKPVGALTNGKLTPKKPAVGAELFAALDGYLKSEKVRFKELFAEYDPLGSGKLDGRGLQKLVRSIMPQATAAQLQYLAILLDVDGDGRVSMGEILEAAKECSEASTESAERDPLMQQVLERMSQLLKRDQDAARRVFADFDRDGSGYLEASEVRHLLRALLPDLTARDLRILVCHLHNLEPRADGRLGFHDLLKALRAPIAFLENDELLVAEHSGPEKSMFAALDGYLREERVRFRELFAEFDSDGSGSLDVRELRRLVQELLGGDLAEQQLCYFHAMLDIDDDGRVSCKEFLQAAKDCLEAEAAGQVATDDNLISPLLAKVAQHILKDAKAAHSLFDRHAEDGYLAITHLGRFLRTLAPSLTAARVRQLVSHLHALDMRGLGQLCFLDLRKASSYPNPHQNYSMAGPTVHIPAVDRTQASHIEELHNQHPELYRALTKLTYNADGQLSPQRFGDLVRALLPDACEGDLQYCELMVAEAVASKADRFSLTAIQKAITDASSIEQQVAHADLPESVRELLEALVHAYSRDPQHCMQQLERRDLHEESLLELADQVSCLERLSKVSKAEKAWLVAALGSATNAPLAFQEVMAVVEQLAFQHSRPSSGYSTHSTAARHTSQPDPGHPGASHHVVHHMPHQELGDLHSSPADVQTYYQWTYQQRQKLMDQYEKVNLQRQQQSAAQQLAVHQLQARVVDAEVRLMQATNALAATAVAAEQQVAQLHHGKHAAPLSVQQLKDKVQESLDETASIARYHQQLMSQHRQTTVAVATDDTQTQDFTQLQTIDEATWDQKYAERFGTLPYGICAVQGRREDMEDYTSVVPRGRCGFLFISVFDGHGGQAAAEYLSQNLYPVISEAIDEQQYGEGCAVDDADVSGLCCPVELRSVLSKSFLDTDKELLQWLRDNTDGEEQLSGSTATVVAVRKDKIVVANVGDSRATLSRKGRPYDLSAEHRVYGPGETVASEMERVESVGGWIADGRVCDNIAVSRAFGDQLFKAEGLRVMLQEGVREKHWTQDFADSKHFTGDPVVALPDVTEMTLSEDDEFVILATDGLWDVMESREAVSLARAEFKRGRDAQFVAEQLAGLALKRYTADNVAVAVVDLGGGKDGWGDNRKRGGGKGKPAGSRKGLFGMFG</sequence>
<dbReference type="CDD" id="cd00143">
    <property type="entry name" value="PP2Cc"/>
    <property type="match status" value="1"/>
</dbReference>
<comment type="cofactor">
    <cofactor evidence="2">
        <name>Mg(2+)</name>
        <dbReference type="ChEBI" id="CHEBI:18420"/>
    </cofactor>
</comment>
<evidence type="ECO:0000256" key="5">
    <source>
        <dbReference type="ARBA" id="ARBA00022801"/>
    </source>
</evidence>
<keyword evidence="15" id="KW-1185">Reference proteome</keyword>
<name>A0AAW1QQZ5_9CHLO</name>
<dbReference type="EC" id="3.1.3.16" evidence="3"/>
<dbReference type="PROSITE" id="PS51746">
    <property type="entry name" value="PPM_2"/>
    <property type="match status" value="1"/>
</dbReference>
<dbReference type="SUPFAM" id="SSF81606">
    <property type="entry name" value="PP2C-like"/>
    <property type="match status" value="1"/>
</dbReference>
<keyword evidence="8 10" id="KW-0904">Protein phosphatase</keyword>
<dbReference type="GO" id="GO:0005509">
    <property type="term" value="F:calcium ion binding"/>
    <property type="evidence" value="ECO:0007669"/>
    <property type="project" value="InterPro"/>
</dbReference>
<keyword evidence="4" id="KW-0479">Metal-binding</keyword>
<keyword evidence="6" id="KW-0106">Calcium</keyword>
<feature type="domain" description="EF-hand" evidence="12">
    <location>
        <begin position="587"/>
        <end position="622"/>
    </location>
</feature>
<dbReference type="SMART" id="SM00332">
    <property type="entry name" value="PP2Cc"/>
    <property type="match status" value="1"/>
</dbReference>
<feature type="domain" description="EF-hand" evidence="12">
    <location>
        <begin position="324"/>
        <end position="359"/>
    </location>
</feature>
<dbReference type="PROSITE" id="PS50222">
    <property type="entry name" value="EF_HAND_2"/>
    <property type="match status" value="6"/>
</dbReference>
<evidence type="ECO:0000256" key="7">
    <source>
        <dbReference type="ARBA" id="ARBA00022842"/>
    </source>
</evidence>
<feature type="region of interest" description="Disordered" evidence="11">
    <location>
        <begin position="1060"/>
        <end position="1089"/>
    </location>
</feature>
<dbReference type="SMART" id="SM00054">
    <property type="entry name" value="EFh"/>
    <property type="match status" value="10"/>
</dbReference>
<dbReference type="Gene3D" id="3.60.40.10">
    <property type="entry name" value="PPM-type phosphatase domain"/>
    <property type="match status" value="1"/>
</dbReference>
<dbReference type="InterPro" id="IPR036457">
    <property type="entry name" value="PPM-type-like_dom_sf"/>
</dbReference>
<dbReference type="PANTHER" id="PTHR47992">
    <property type="entry name" value="PROTEIN PHOSPHATASE"/>
    <property type="match status" value="1"/>
</dbReference>